<dbReference type="SUPFAM" id="SSF58038">
    <property type="entry name" value="SNARE fusion complex"/>
    <property type="match status" value="1"/>
</dbReference>
<dbReference type="Gene3D" id="1.20.5.110">
    <property type="match status" value="1"/>
</dbReference>
<feature type="region of interest" description="Disordered" evidence="7">
    <location>
        <begin position="18"/>
        <end position="42"/>
    </location>
</feature>
<feature type="compositionally biased region" description="Low complexity" evidence="7">
    <location>
        <begin position="18"/>
        <end position="33"/>
    </location>
</feature>
<dbReference type="GO" id="GO:0005484">
    <property type="term" value="F:SNAP receptor activity"/>
    <property type="evidence" value="ECO:0007669"/>
    <property type="project" value="TreeGrafter"/>
</dbReference>
<dbReference type="AlphaFoldDB" id="A0AAD5LC82"/>
<keyword evidence="2" id="KW-0813">Transport</keyword>
<protein>
    <recommendedName>
        <fullName evidence="11">t-SNARE coiled-coil homology domain-containing protein</fullName>
    </recommendedName>
</protein>
<evidence type="ECO:0000256" key="1">
    <source>
        <dbReference type="ARBA" id="ARBA00004211"/>
    </source>
</evidence>
<evidence type="ECO:0000256" key="5">
    <source>
        <dbReference type="ARBA" id="ARBA00022989"/>
    </source>
</evidence>
<evidence type="ECO:0000256" key="2">
    <source>
        <dbReference type="ARBA" id="ARBA00022448"/>
    </source>
</evidence>
<evidence type="ECO:0000256" key="3">
    <source>
        <dbReference type="ARBA" id="ARBA00022692"/>
    </source>
</evidence>
<evidence type="ECO:0008006" key="11">
    <source>
        <dbReference type="Google" id="ProtNLM"/>
    </source>
</evidence>
<dbReference type="CDD" id="cd15862">
    <property type="entry name" value="SNARE_Vti1"/>
    <property type="match status" value="1"/>
</dbReference>
<dbReference type="PANTHER" id="PTHR21230">
    <property type="entry name" value="VESICLE TRANSPORT V-SNARE PROTEIN VTI1-RELATED"/>
    <property type="match status" value="1"/>
</dbReference>
<evidence type="ECO:0000256" key="6">
    <source>
        <dbReference type="ARBA" id="ARBA00023136"/>
    </source>
</evidence>
<dbReference type="GO" id="GO:0015031">
    <property type="term" value="P:protein transport"/>
    <property type="evidence" value="ECO:0007669"/>
    <property type="project" value="UniProtKB-KW"/>
</dbReference>
<dbReference type="Pfam" id="PF12352">
    <property type="entry name" value="V-SNARE_C"/>
    <property type="match status" value="1"/>
</dbReference>
<keyword evidence="10" id="KW-1185">Reference proteome</keyword>
<dbReference type="GO" id="GO:0012507">
    <property type="term" value="C:ER to Golgi transport vesicle membrane"/>
    <property type="evidence" value="ECO:0007669"/>
    <property type="project" value="TreeGrafter"/>
</dbReference>
<dbReference type="PANTHER" id="PTHR21230:SF97">
    <property type="entry name" value="T-SNARE COILED-COIL HOMOLOGY DOMAIN-CONTAINING PROTEIN"/>
    <property type="match status" value="1"/>
</dbReference>
<sequence>MKGGGSFRDLDVAKPKAHAAANGAAGSQPARGTLGAGASGQGGGNGAAGALHNYSTFQGDPSMQALLRTSDRIETSKKMVAESEQTAKHTLVDLELQREQLVGMKGMVAETSSMTSEAKELLRKIADRNYRRKLLLYLIIVALAVTDIVVFYLLFIKR</sequence>
<dbReference type="Proteomes" id="UP001209570">
    <property type="component" value="Unassembled WGS sequence"/>
</dbReference>
<feature type="transmembrane region" description="Helical" evidence="8">
    <location>
        <begin position="134"/>
        <end position="155"/>
    </location>
</feature>
<evidence type="ECO:0000256" key="7">
    <source>
        <dbReference type="SAM" id="MobiDB-lite"/>
    </source>
</evidence>
<gene>
    <name evidence="9" type="ORF">P43SY_001221</name>
</gene>
<keyword evidence="6 8" id="KW-0472">Membrane</keyword>
<proteinExistence type="predicted"/>
<reference evidence="9" key="1">
    <citation type="submission" date="2021-12" db="EMBL/GenBank/DDBJ databases">
        <title>Prjna785345.</title>
        <authorList>
            <person name="Rujirawat T."/>
            <person name="Krajaejun T."/>
        </authorList>
    </citation>
    <scope>NUCLEOTIDE SEQUENCE</scope>
    <source>
        <strain evidence="9">Pi057C3</strain>
    </source>
</reference>
<keyword evidence="5 8" id="KW-1133">Transmembrane helix</keyword>
<comment type="subcellular location">
    <subcellularLocation>
        <location evidence="1">Membrane</location>
        <topology evidence="1">Single-pass type IV membrane protein</topology>
    </subcellularLocation>
</comment>
<dbReference type="GO" id="GO:0005789">
    <property type="term" value="C:endoplasmic reticulum membrane"/>
    <property type="evidence" value="ECO:0007669"/>
    <property type="project" value="TreeGrafter"/>
</dbReference>
<evidence type="ECO:0000313" key="10">
    <source>
        <dbReference type="Proteomes" id="UP001209570"/>
    </source>
</evidence>
<comment type="caution">
    <text evidence="9">The sequence shown here is derived from an EMBL/GenBank/DDBJ whole genome shotgun (WGS) entry which is preliminary data.</text>
</comment>
<name>A0AAD5LC82_PYTIN</name>
<dbReference type="GO" id="GO:0031902">
    <property type="term" value="C:late endosome membrane"/>
    <property type="evidence" value="ECO:0007669"/>
    <property type="project" value="TreeGrafter"/>
</dbReference>
<keyword evidence="4" id="KW-0653">Protein transport</keyword>
<dbReference type="EMBL" id="JAKCXM010000500">
    <property type="protein sequence ID" value="KAJ0393374.1"/>
    <property type="molecule type" value="Genomic_DNA"/>
</dbReference>
<evidence type="ECO:0000313" key="9">
    <source>
        <dbReference type="EMBL" id="KAJ0393374.1"/>
    </source>
</evidence>
<dbReference type="GO" id="GO:0000149">
    <property type="term" value="F:SNARE binding"/>
    <property type="evidence" value="ECO:0007669"/>
    <property type="project" value="TreeGrafter"/>
</dbReference>
<dbReference type="GO" id="GO:0031201">
    <property type="term" value="C:SNARE complex"/>
    <property type="evidence" value="ECO:0007669"/>
    <property type="project" value="TreeGrafter"/>
</dbReference>
<evidence type="ECO:0000256" key="4">
    <source>
        <dbReference type="ARBA" id="ARBA00022927"/>
    </source>
</evidence>
<organism evidence="9 10">
    <name type="scientific">Pythium insidiosum</name>
    <name type="common">Pythiosis disease agent</name>
    <dbReference type="NCBI Taxonomy" id="114742"/>
    <lineage>
        <taxon>Eukaryota</taxon>
        <taxon>Sar</taxon>
        <taxon>Stramenopiles</taxon>
        <taxon>Oomycota</taxon>
        <taxon>Peronosporomycetes</taxon>
        <taxon>Pythiales</taxon>
        <taxon>Pythiaceae</taxon>
        <taxon>Pythium</taxon>
    </lineage>
</organism>
<accession>A0AAD5LC82</accession>
<dbReference type="GO" id="GO:0006906">
    <property type="term" value="P:vesicle fusion"/>
    <property type="evidence" value="ECO:0007669"/>
    <property type="project" value="TreeGrafter"/>
</dbReference>
<evidence type="ECO:0000256" key="8">
    <source>
        <dbReference type="SAM" id="Phobius"/>
    </source>
</evidence>
<dbReference type="GO" id="GO:0005794">
    <property type="term" value="C:Golgi apparatus"/>
    <property type="evidence" value="ECO:0007669"/>
    <property type="project" value="TreeGrafter"/>
</dbReference>
<keyword evidence="3 8" id="KW-0812">Transmembrane</keyword>